<dbReference type="AlphaFoldDB" id="A0A183T0T1"/>
<evidence type="ECO:0000313" key="2">
    <source>
        <dbReference type="Proteomes" id="UP000275846"/>
    </source>
</evidence>
<keyword evidence="2" id="KW-1185">Reference proteome</keyword>
<evidence type="ECO:0000313" key="1">
    <source>
        <dbReference type="EMBL" id="VDL96462.1"/>
    </source>
</evidence>
<dbReference type="WBParaSite" id="SSLN_0001045501-mRNA-1">
    <property type="protein sequence ID" value="SSLN_0001045501-mRNA-1"/>
    <property type="gene ID" value="SSLN_0001045501"/>
</dbReference>
<dbReference type="EMBL" id="UYSU01035633">
    <property type="protein sequence ID" value="VDL96462.1"/>
    <property type="molecule type" value="Genomic_DNA"/>
</dbReference>
<reference evidence="3" key="1">
    <citation type="submission" date="2016-06" db="UniProtKB">
        <authorList>
            <consortium name="WormBaseParasite"/>
        </authorList>
    </citation>
    <scope>IDENTIFICATION</scope>
</reference>
<evidence type="ECO:0000313" key="3">
    <source>
        <dbReference type="WBParaSite" id="SSLN_0001045501-mRNA-1"/>
    </source>
</evidence>
<reference evidence="1 2" key="2">
    <citation type="submission" date="2018-11" db="EMBL/GenBank/DDBJ databases">
        <authorList>
            <consortium name="Pathogen Informatics"/>
        </authorList>
    </citation>
    <scope>NUCLEOTIDE SEQUENCE [LARGE SCALE GENOMIC DNA]</scope>
    <source>
        <strain evidence="1 2">NST_G2</strain>
    </source>
</reference>
<gene>
    <name evidence="1" type="ORF">SSLN_LOCUS10077</name>
</gene>
<name>A0A183T0T1_SCHSO</name>
<protein>
    <submittedName>
        <fullName evidence="1 3">Uncharacterized protein</fullName>
    </submittedName>
</protein>
<proteinExistence type="predicted"/>
<sequence length="77" mass="8363">MNSSTDKLIILGDFQVRVLDNHDLDVFNSSGLLILGKRTGNCLILTITLFHLSMHGGYDLHAPLVEAQAPTAGKTSR</sequence>
<organism evidence="3">
    <name type="scientific">Schistocephalus solidus</name>
    <name type="common">Tapeworm</name>
    <dbReference type="NCBI Taxonomy" id="70667"/>
    <lineage>
        <taxon>Eukaryota</taxon>
        <taxon>Metazoa</taxon>
        <taxon>Spiralia</taxon>
        <taxon>Lophotrochozoa</taxon>
        <taxon>Platyhelminthes</taxon>
        <taxon>Cestoda</taxon>
        <taxon>Eucestoda</taxon>
        <taxon>Diphyllobothriidea</taxon>
        <taxon>Diphyllobothriidae</taxon>
        <taxon>Schistocephalus</taxon>
    </lineage>
</organism>
<accession>A0A183T0T1</accession>
<dbReference type="Proteomes" id="UP000275846">
    <property type="component" value="Unassembled WGS sequence"/>
</dbReference>